<organism evidence="2 3">
    <name type="scientific">Sulfurospirillum deleyianum (strain ATCC 51133 / DSM 6946 / 5175)</name>
    <dbReference type="NCBI Taxonomy" id="525898"/>
    <lineage>
        <taxon>Bacteria</taxon>
        <taxon>Pseudomonadati</taxon>
        <taxon>Campylobacterota</taxon>
        <taxon>Epsilonproteobacteria</taxon>
        <taxon>Campylobacterales</taxon>
        <taxon>Sulfurospirillaceae</taxon>
        <taxon>Sulfurospirillum</taxon>
    </lineage>
</organism>
<protein>
    <submittedName>
        <fullName evidence="2">Uncharacterized protein</fullName>
    </submittedName>
</protein>
<feature type="transmembrane region" description="Helical" evidence="1">
    <location>
        <begin position="12"/>
        <end position="38"/>
    </location>
</feature>
<evidence type="ECO:0000313" key="2">
    <source>
        <dbReference type="EMBL" id="ACZ13161.1"/>
    </source>
</evidence>
<feature type="transmembrane region" description="Helical" evidence="1">
    <location>
        <begin position="111"/>
        <end position="133"/>
    </location>
</feature>
<keyword evidence="3" id="KW-1185">Reference proteome</keyword>
<feature type="transmembrane region" description="Helical" evidence="1">
    <location>
        <begin position="58"/>
        <end position="81"/>
    </location>
</feature>
<dbReference type="AlphaFoldDB" id="D1B4Z1"/>
<keyword evidence="1" id="KW-0472">Membrane</keyword>
<gene>
    <name evidence="2" type="ordered locus">Sdel_2149</name>
</gene>
<dbReference type="KEGG" id="sdl:Sdel_2149"/>
<sequence>MSFQISNASQKSLSTLMVIWFTMVSALFVYVLVCYMLLSQGGINVLYSPEILRSTFFLNLNLLVWAYLFAGVVLGVGIVHFKSAYAKMVKEILAQTFESKEEEFNTFKTRYVTLMFVHLALFESIAILGIVVFLTTGDFTTMVNLTLFALAGFLVVVPSRAKFTSLKG</sequence>
<evidence type="ECO:0000256" key="1">
    <source>
        <dbReference type="SAM" id="Phobius"/>
    </source>
</evidence>
<name>D1B4Z1_SULD5</name>
<dbReference type="Proteomes" id="UP000002222">
    <property type="component" value="Chromosome"/>
</dbReference>
<keyword evidence="1" id="KW-1133">Transmembrane helix</keyword>
<evidence type="ECO:0000313" key="3">
    <source>
        <dbReference type="Proteomes" id="UP000002222"/>
    </source>
</evidence>
<dbReference type="HOGENOM" id="CLU_1585623_0_0_7"/>
<keyword evidence="1" id="KW-0812">Transmembrane</keyword>
<proteinExistence type="predicted"/>
<accession>D1B4Z1</accession>
<feature type="transmembrane region" description="Helical" evidence="1">
    <location>
        <begin position="139"/>
        <end position="157"/>
    </location>
</feature>
<dbReference type="STRING" id="525898.Sdel_2149"/>
<dbReference type="OrthoDB" id="9856416at2"/>
<dbReference type="RefSeq" id="WP_012857906.1">
    <property type="nucleotide sequence ID" value="NC_013512.1"/>
</dbReference>
<reference evidence="3" key="1">
    <citation type="submission" date="2009-11" db="EMBL/GenBank/DDBJ databases">
        <title>The complete genome of Sulfurospirillum deleyianum DSM 6946.</title>
        <authorList>
            <consortium name="US DOE Joint Genome Institute (JGI-PGF)"/>
            <person name="Lucas S."/>
            <person name="Copeland A."/>
            <person name="Lapidus A."/>
            <person name="Glavina del Rio T."/>
            <person name="Dalin E."/>
            <person name="Tice H."/>
            <person name="Bruce D."/>
            <person name="Goodwin L."/>
            <person name="Pitluck S."/>
            <person name="Kyrpides N."/>
            <person name="Mavromatis K."/>
            <person name="Ivanova N."/>
            <person name="Ovchinnikova G."/>
            <person name="Munk A.C."/>
            <person name="Lu M."/>
            <person name="Brettin T."/>
            <person name="Detter J.C."/>
            <person name="Han C."/>
            <person name="Tapia R."/>
            <person name="Larimer F."/>
            <person name="Land M."/>
            <person name="Hauser L."/>
            <person name="Markowitz V."/>
            <person name="Cheng J.F."/>
            <person name="Hugenholtz P."/>
            <person name="Woyke T."/>
            <person name="Wu D."/>
            <person name="Aumann P."/>
            <person name="Schneider S."/>
            <person name="Lang E."/>
            <person name="Spring S."/>
            <person name="Klenk H.P."/>
            <person name="Eisen J.A."/>
        </authorList>
    </citation>
    <scope>NUCLEOTIDE SEQUENCE [LARGE SCALE GENOMIC DNA]</scope>
    <source>
        <strain evidence="3">ATCC 51133 / DSM 6946 / 5175</strain>
    </source>
</reference>
<dbReference type="EMBL" id="CP001816">
    <property type="protein sequence ID" value="ACZ13161.1"/>
    <property type="molecule type" value="Genomic_DNA"/>
</dbReference>
<reference evidence="2 3" key="2">
    <citation type="journal article" date="2010" name="Stand. Genomic Sci.">
        <title>Complete genome sequence of Sulfurospirillum deleyianum type strain (5175).</title>
        <authorList>
            <person name="Sikorski J."/>
            <person name="Lapidus A."/>
            <person name="Copeland A."/>
            <person name="Glavina Del Rio T."/>
            <person name="Nolan M."/>
            <person name="Lucas S."/>
            <person name="Chen F."/>
            <person name="Tice H."/>
            <person name="Cheng J.F."/>
            <person name="Saunders E."/>
            <person name="Bruce D."/>
            <person name="Goodwin L."/>
            <person name="Pitluck S."/>
            <person name="Ovchinnikova G."/>
            <person name="Pati A."/>
            <person name="Ivanova N."/>
            <person name="Mavromatis K."/>
            <person name="Chen A."/>
            <person name="Palaniappan K."/>
            <person name="Chain P."/>
            <person name="Land M."/>
            <person name="Hauser L."/>
            <person name="Chang Y.J."/>
            <person name="Jeffries C.D."/>
            <person name="Brettin T."/>
            <person name="Detter J.C."/>
            <person name="Han C."/>
            <person name="Rohde M."/>
            <person name="Lang E."/>
            <person name="Spring S."/>
            <person name="Goker M."/>
            <person name="Bristow J."/>
            <person name="Eisen J.A."/>
            <person name="Markowitz V."/>
            <person name="Hugenholtz P."/>
            <person name="Kyrpides N.C."/>
            <person name="Klenk H.P."/>
        </authorList>
    </citation>
    <scope>NUCLEOTIDE SEQUENCE [LARGE SCALE GENOMIC DNA]</scope>
    <source>
        <strain evidence="3">ATCC 51133 / DSM 6946 / 5175</strain>
    </source>
</reference>